<sequence>MTVAVPDDLGVALSPEWLTAALQPRFPGVHVRTVARGPVVERLSTNARFTIDCDGYPDAPRHLCIKGYFSDLGRTIGFVGEPEAGFYRDLADVTGVATLRGVYADIHPATRHGVVITRDEVADGAEFLDGNSPFTAEQAADALTELARLHARTWMDARWMSVDWLQPRLGRAVRAWGEARTLEIMTANLNGSNGAGVPPTIRDAQGLLDAHRQLSDRTPGPFSTGWCVIHGDAHVGNIMVDADRRPHLVDWQLVQRGYWQVDVGYLIAATLSPAQRRASERDLLQHYLDGLTAQGVAPPPFTDAWPTLIDGMIHGFFLWAITTKVQPDVIAVLLGRLGTAVADHWEAQG</sequence>
<dbReference type="eggNOG" id="COG2334">
    <property type="taxonomic scope" value="Bacteria"/>
</dbReference>
<feature type="domain" description="Aminoglycoside phosphotransferase" evidence="1">
    <location>
        <begin position="127"/>
        <end position="288"/>
    </location>
</feature>
<dbReference type="STRING" id="710685.MycrhN_1154"/>
<protein>
    <submittedName>
        <fullName evidence="2">Putative aminoglycoside phosphotransferase</fullName>
    </submittedName>
</protein>
<name>G8RW37_MYCRN</name>
<dbReference type="OrthoDB" id="141068at2"/>
<dbReference type="AlphaFoldDB" id="G8RW37"/>
<dbReference type="InterPro" id="IPR011009">
    <property type="entry name" value="Kinase-like_dom_sf"/>
</dbReference>
<evidence type="ECO:0000259" key="1">
    <source>
        <dbReference type="Pfam" id="PF01636"/>
    </source>
</evidence>
<dbReference type="HOGENOM" id="CLU_061751_1_1_11"/>
<dbReference type="InterPro" id="IPR002575">
    <property type="entry name" value="Aminoglycoside_PTrfase"/>
</dbReference>
<reference evidence="2 3" key="1">
    <citation type="submission" date="2011-12" db="EMBL/GenBank/DDBJ databases">
        <title>Complete sequence of Mycobacterium rhodesiae NBB3.</title>
        <authorList>
            <consortium name="US DOE Joint Genome Institute"/>
            <person name="Lucas S."/>
            <person name="Han J."/>
            <person name="Lapidus A."/>
            <person name="Cheng J.-F."/>
            <person name="Goodwin L."/>
            <person name="Pitluck S."/>
            <person name="Peters L."/>
            <person name="Mikhailova N."/>
            <person name="Gu W."/>
            <person name="Detter J.C."/>
            <person name="Han C."/>
            <person name="Tapia R."/>
            <person name="Land M."/>
            <person name="Hauser L."/>
            <person name="Kyrpides N."/>
            <person name="Ivanova N."/>
            <person name="Pagani I."/>
            <person name="Mattes T."/>
            <person name="Holmes A."/>
            <person name="Rutledge P."/>
            <person name="Paulsen I."/>
            <person name="Coleman N."/>
            <person name="Woyke T."/>
        </authorList>
    </citation>
    <scope>NUCLEOTIDE SEQUENCE [LARGE SCALE GENOMIC DNA]</scope>
    <source>
        <strain evidence="2 3">NBB3</strain>
    </source>
</reference>
<dbReference type="RefSeq" id="WP_014209593.1">
    <property type="nucleotide sequence ID" value="NC_016604.1"/>
</dbReference>
<dbReference type="PATRIC" id="fig|710685.3.peg.1163"/>
<accession>G8RW37</accession>
<dbReference type="Pfam" id="PF01636">
    <property type="entry name" value="APH"/>
    <property type="match status" value="1"/>
</dbReference>
<dbReference type="Gene3D" id="3.90.1200.10">
    <property type="match status" value="1"/>
</dbReference>
<dbReference type="KEGG" id="mrh:MycrhN_1154"/>
<keyword evidence="2" id="KW-0808">Transferase</keyword>
<keyword evidence="3" id="KW-1185">Reference proteome</keyword>
<evidence type="ECO:0000313" key="2">
    <source>
        <dbReference type="EMBL" id="AEV71778.1"/>
    </source>
</evidence>
<dbReference type="GO" id="GO:0016740">
    <property type="term" value="F:transferase activity"/>
    <property type="evidence" value="ECO:0007669"/>
    <property type="project" value="UniProtKB-KW"/>
</dbReference>
<gene>
    <name evidence="2" type="ordered locus">MycrhN_1154</name>
</gene>
<dbReference type="EMBL" id="CP003169">
    <property type="protein sequence ID" value="AEV71778.1"/>
    <property type="molecule type" value="Genomic_DNA"/>
</dbReference>
<organism evidence="2 3">
    <name type="scientific">Mycolicibacterium rhodesiae (strain NBB3)</name>
    <name type="common">Mycobacterium rhodesiae</name>
    <dbReference type="NCBI Taxonomy" id="710685"/>
    <lineage>
        <taxon>Bacteria</taxon>
        <taxon>Bacillati</taxon>
        <taxon>Actinomycetota</taxon>
        <taxon>Actinomycetes</taxon>
        <taxon>Mycobacteriales</taxon>
        <taxon>Mycobacteriaceae</taxon>
        <taxon>Mycolicibacterium</taxon>
    </lineage>
</organism>
<dbReference type="Proteomes" id="UP000005442">
    <property type="component" value="Chromosome"/>
</dbReference>
<evidence type="ECO:0000313" key="3">
    <source>
        <dbReference type="Proteomes" id="UP000005442"/>
    </source>
</evidence>
<dbReference type="SUPFAM" id="SSF56112">
    <property type="entry name" value="Protein kinase-like (PK-like)"/>
    <property type="match status" value="1"/>
</dbReference>
<proteinExistence type="predicted"/>